<keyword evidence="3 5" id="KW-0687">Ribonucleoprotein</keyword>
<comment type="similarity">
    <text evidence="1 5">Belongs to the eukaryotic ribosomal protein eL21 family.</text>
</comment>
<feature type="region of interest" description="Disordered" evidence="6">
    <location>
        <begin position="1"/>
        <end position="22"/>
    </location>
</feature>
<dbReference type="AlphaFoldDB" id="A0A7K4AHI6"/>
<dbReference type="GO" id="GO:0006412">
    <property type="term" value="P:translation"/>
    <property type="evidence" value="ECO:0007669"/>
    <property type="project" value="UniProtKB-UniRule"/>
</dbReference>
<protein>
    <recommendedName>
        <fullName evidence="4 5">Large ribosomal subunit protein eL21</fullName>
    </recommendedName>
</protein>
<organism evidence="7 8">
    <name type="scientific">Methanothrix soehngenii</name>
    <name type="common">Methanosaeta concilii</name>
    <dbReference type="NCBI Taxonomy" id="2223"/>
    <lineage>
        <taxon>Archaea</taxon>
        <taxon>Methanobacteriati</taxon>
        <taxon>Methanobacteriota</taxon>
        <taxon>Stenosarchaea group</taxon>
        <taxon>Methanomicrobia</taxon>
        <taxon>Methanotrichales</taxon>
        <taxon>Methanotrichaceae</taxon>
        <taxon>Methanothrix</taxon>
    </lineage>
</organism>
<evidence type="ECO:0000256" key="1">
    <source>
        <dbReference type="ARBA" id="ARBA00008427"/>
    </source>
</evidence>
<dbReference type="InterPro" id="IPR008991">
    <property type="entry name" value="Translation_prot_SH3-like_sf"/>
</dbReference>
<dbReference type="GO" id="GO:0005840">
    <property type="term" value="C:ribosome"/>
    <property type="evidence" value="ECO:0007669"/>
    <property type="project" value="UniProtKB-KW"/>
</dbReference>
<evidence type="ECO:0000256" key="3">
    <source>
        <dbReference type="ARBA" id="ARBA00023274"/>
    </source>
</evidence>
<dbReference type="GO" id="GO:0003735">
    <property type="term" value="F:structural constituent of ribosome"/>
    <property type="evidence" value="ECO:0007669"/>
    <property type="project" value="InterPro"/>
</dbReference>
<dbReference type="RefSeq" id="WP_013720168.1">
    <property type="nucleotide sequence ID" value="NZ_CAJYDL010000001.1"/>
</dbReference>
<reference evidence="7 8" key="1">
    <citation type="journal article" date="2020" name="Biotechnol. Biofuels">
        <title>New insights from the biogas microbiome by comprehensive genome-resolved metagenomics of nearly 1600 species originating from multiple anaerobic digesters.</title>
        <authorList>
            <person name="Campanaro S."/>
            <person name="Treu L."/>
            <person name="Rodriguez-R L.M."/>
            <person name="Kovalovszki A."/>
            <person name="Ziels R.M."/>
            <person name="Maus I."/>
            <person name="Zhu X."/>
            <person name="Kougias P.G."/>
            <person name="Basile A."/>
            <person name="Luo G."/>
            <person name="Schluter A."/>
            <person name="Konstantinidis K.T."/>
            <person name="Angelidaki I."/>
        </authorList>
    </citation>
    <scope>NUCLEOTIDE SEQUENCE [LARGE SCALE GENOMIC DNA]</scope>
    <source>
        <strain evidence="7">AS27yjCOA_157</strain>
    </source>
</reference>
<dbReference type="HAMAP" id="MF_00369">
    <property type="entry name" value="Ribosomal_eL21"/>
    <property type="match status" value="1"/>
</dbReference>
<dbReference type="GO" id="GO:1990904">
    <property type="term" value="C:ribonucleoprotein complex"/>
    <property type="evidence" value="ECO:0007669"/>
    <property type="project" value="UniProtKB-KW"/>
</dbReference>
<dbReference type="Pfam" id="PF01157">
    <property type="entry name" value="Ribosomal_L21e"/>
    <property type="match status" value="1"/>
</dbReference>
<dbReference type="SUPFAM" id="SSF50104">
    <property type="entry name" value="Translation proteins SH3-like domain"/>
    <property type="match status" value="1"/>
</dbReference>
<sequence>MAHHHGMRKKSRDKLSKTVRSSGISPVVRAIQEFDTGSKVHVLIDPSIHKGMPHPRFHGKTAEVVGKRGRAFVLKVTDGDATKTLITLPEHLKAQK</sequence>
<dbReference type="PANTHER" id="PTHR20981">
    <property type="entry name" value="60S RIBOSOMAL PROTEIN L21"/>
    <property type="match status" value="1"/>
</dbReference>
<evidence type="ECO:0000313" key="8">
    <source>
        <dbReference type="Proteomes" id="UP000544742"/>
    </source>
</evidence>
<dbReference type="InterPro" id="IPR001147">
    <property type="entry name" value="Ribosomal_eL21"/>
</dbReference>
<dbReference type="InterPro" id="IPR022856">
    <property type="entry name" value="Ribosomal_eL21_arc"/>
</dbReference>
<gene>
    <name evidence="5" type="primary">rpl21e</name>
    <name evidence="7" type="ORF">GX426_05055</name>
</gene>
<evidence type="ECO:0000256" key="2">
    <source>
        <dbReference type="ARBA" id="ARBA00022980"/>
    </source>
</evidence>
<dbReference type="Gene3D" id="2.30.30.70">
    <property type="entry name" value="Ribosomal protein L21"/>
    <property type="match status" value="1"/>
</dbReference>
<comment type="caution">
    <text evidence="7">The sequence shown here is derived from an EMBL/GenBank/DDBJ whole genome shotgun (WGS) entry which is preliminary data.</text>
</comment>
<dbReference type="Proteomes" id="UP000544742">
    <property type="component" value="Unassembled WGS sequence"/>
</dbReference>
<evidence type="ECO:0000313" key="7">
    <source>
        <dbReference type="EMBL" id="NLJ22460.1"/>
    </source>
</evidence>
<dbReference type="InterPro" id="IPR036948">
    <property type="entry name" value="Ribosomal_eL21_sf"/>
</dbReference>
<accession>A0A7K4AHI6</accession>
<dbReference type="GeneID" id="10462096"/>
<proteinExistence type="inferred from homology"/>
<dbReference type="NCBIfam" id="NF003303">
    <property type="entry name" value="PRK04306.1"/>
    <property type="match status" value="1"/>
</dbReference>
<dbReference type="FunFam" id="2.30.30.70:FF:000001">
    <property type="entry name" value="60S ribosomal protein L21"/>
    <property type="match status" value="1"/>
</dbReference>
<name>A0A7K4AHI6_METSH</name>
<evidence type="ECO:0000256" key="5">
    <source>
        <dbReference type="HAMAP-Rule" id="MF_00369"/>
    </source>
</evidence>
<keyword evidence="2 5" id="KW-0689">Ribosomal protein</keyword>
<dbReference type="OMA" id="KGMPHRR"/>
<evidence type="ECO:0000256" key="6">
    <source>
        <dbReference type="SAM" id="MobiDB-lite"/>
    </source>
</evidence>
<evidence type="ECO:0000256" key="4">
    <source>
        <dbReference type="ARBA" id="ARBA00035219"/>
    </source>
</evidence>
<feature type="compositionally biased region" description="Basic residues" evidence="6">
    <location>
        <begin position="1"/>
        <end position="12"/>
    </location>
</feature>
<dbReference type="EMBL" id="JAAYUN010000087">
    <property type="protein sequence ID" value="NLJ22460.1"/>
    <property type="molecule type" value="Genomic_DNA"/>
</dbReference>